<dbReference type="EMBL" id="JAEEGA010000001">
    <property type="protein sequence ID" value="MBP1039809.1"/>
    <property type="molecule type" value="Genomic_DNA"/>
</dbReference>
<keyword evidence="2" id="KW-1185">Reference proteome</keyword>
<sequence length="72" mass="8045">MGKLGRNVRQVTGDILADEPRRNESCEVVVGGKIRATVEDMQRLSYCNKESGSGLEQVSIRYFTDTSFFNQG</sequence>
<dbReference type="AlphaFoldDB" id="A0A940STL0"/>
<reference evidence="1" key="1">
    <citation type="submission" date="2020-12" db="EMBL/GenBank/DDBJ databases">
        <title>Vagococcus allomyrinae sp. nov. and Enterococcus lavae sp. nov., isolated from the larvae of Allomyrina dichotoma.</title>
        <authorList>
            <person name="Lee S.D."/>
        </authorList>
    </citation>
    <scope>NUCLEOTIDE SEQUENCE</scope>
    <source>
        <strain evidence="1">BWB3-3</strain>
    </source>
</reference>
<evidence type="ECO:0000313" key="2">
    <source>
        <dbReference type="Proteomes" id="UP000674938"/>
    </source>
</evidence>
<dbReference type="Proteomes" id="UP000674938">
    <property type="component" value="Unassembled WGS sequence"/>
</dbReference>
<protein>
    <submittedName>
        <fullName evidence="1">Uncharacterized protein</fullName>
    </submittedName>
</protein>
<comment type="caution">
    <text evidence="1">The sequence shown here is derived from an EMBL/GenBank/DDBJ whole genome shotgun (WGS) entry which is preliminary data.</text>
</comment>
<gene>
    <name evidence="1" type="ORF">I6N95_02180</name>
</gene>
<accession>A0A940STL0</accession>
<dbReference type="RefSeq" id="WP_209524694.1">
    <property type="nucleotide sequence ID" value="NZ_JAEEGA010000001.1"/>
</dbReference>
<organism evidence="1 2">
    <name type="scientific">Vagococcus allomyrinae</name>
    <dbReference type="NCBI Taxonomy" id="2794353"/>
    <lineage>
        <taxon>Bacteria</taxon>
        <taxon>Bacillati</taxon>
        <taxon>Bacillota</taxon>
        <taxon>Bacilli</taxon>
        <taxon>Lactobacillales</taxon>
        <taxon>Enterococcaceae</taxon>
        <taxon>Vagococcus</taxon>
    </lineage>
</organism>
<proteinExistence type="predicted"/>
<name>A0A940STL0_9ENTE</name>
<evidence type="ECO:0000313" key="1">
    <source>
        <dbReference type="EMBL" id="MBP1039809.1"/>
    </source>
</evidence>